<feature type="signal peptide" evidence="1">
    <location>
        <begin position="1"/>
        <end position="22"/>
    </location>
</feature>
<feature type="chain" id="PRO_5037312792" description="DUF4412 domain-containing protein" evidence="1">
    <location>
        <begin position="23"/>
        <end position="256"/>
    </location>
</feature>
<proteinExistence type="predicted"/>
<dbReference type="EMBL" id="JACOSL010000002">
    <property type="protein sequence ID" value="MBI1755513.1"/>
    <property type="molecule type" value="Genomic_DNA"/>
</dbReference>
<dbReference type="Proteomes" id="UP000727962">
    <property type="component" value="Unassembled WGS sequence"/>
</dbReference>
<reference evidence="2" key="1">
    <citation type="submission" date="2020-07" db="EMBL/GenBank/DDBJ databases">
        <title>Huge and variable diversity of episymbiotic CPR bacteria and DPANN archaea in groundwater ecosystems.</title>
        <authorList>
            <person name="He C.Y."/>
            <person name="Keren R."/>
            <person name="Whittaker M."/>
            <person name="Farag I.F."/>
            <person name="Doudna J."/>
            <person name="Cate J.H.D."/>
            <person name="Banfield J.F."/>
        </authorList>
    </citation>
    <scope>NUCLEOTIDE SEQUENCE</scope>
    <source>
        <strain evidence="2">NC_groundwater_17_Pr7_B-0.1um_64_12</strain>
    </source>
</reference>
<gene>
    <name evidence="2" type="ORF">HYR64_00210</name>
</gene>
<evidence type="ECO:0000313" key="3">
    <source>
        <dbReference type="Proteomes" id="UP000727962"/>
    </source>
</evidence>
<comment type="caution">
    <text evidence="2">The sequence shown here is derived from an EMBL/GenBank/DDBJ whole genome shotgun (WGS) entry which is preliminary data.</text>
</comment>
<sequence length="256" mass="28714">MLPLVVFVLAALPIQAKTQATAAPKPDRSGEPMLTRLFDDAGSLSTVHLRIFAESRSEANVPMNAGGSTELWFDRAKGYRLEVNSIWGGGPFYVSDGKQLLVDPMDDSEVVVIRPAKRAPYLSEPEFSVGKRRFSPVAYLLDGKPGMEALVSKETPIRERTWPGGEHSVEFTTKEAGTINLFWRDAGKRLLVTRAEWDNLPFWKRMHDQDPGDYEEPNQPLVRQTVEYVSVGRPLDGGLFRTLPPEGRKVKWEFGK</sequence>
<accession>A0A931LQB9</accession>
<name>A0A931LQB9_FIMGI</name>
<organism evidence="2 3">
    <name type="scientific">Fimbriimonas ginsengisoli</name>
    <dbReference type="NCBI Taxonomy" id="1005039"/>
    <lineage>
        <taxon>Bacteria</taxon>
        <taxon>Bacillati</taxon>
        <taxon>Armatimonadota</taxon>
        <taxon>Fimbriimonadia</taxon>
        <taxon>Fimbriimonadales</taxon>
        <taxon>Fimbriimonadaceae</taxon>
        <taxon>Fimbriimonas</taxon>
    </lineage>
</organism>
<keyword evidence="1" id="KW-0732">Signal</keyword>
<evidence type="ECO:0000256" key="1">
    <source>
        <dbReference type="SAM" id="SignalP"/>
    </source>
</evidence>
<dbReference type="AlphaFoldDB" id="A0A931LQB9"/>
<evidence type="ECO:0008006" key="4">
    <source>
        <dbReference type="Google" id="ProtNLM"/>
    </source>
</evidence>
<protein>
    <recommendedName>
        <fullName evidence="4">DUF4412 domain-containing protein</fullName>
    </recommendedName>
</protein>
<evidence type="ECO:0000313" key="2">
    <source>
        <dbReference type="EMBL" id="MBI1755513.1"/>
    </source>
</evidence>